<dbReference type="EMBL" id="PVTM01000008">
    <property type="protein sequence ID" value="PRY71379.1"/>
    <property type="molecule type" value="Genomic_DNA"/>
</dbReference>
<protein>
    <submittedName>
        <fullName evidence="2">Uncharacterized protein DUF2188</fullName>
    </submittedName>
</protein>
<dbReference type="AlphaFoldDB" id="A0A2T0VMF1"/>
<reference evidence="2 3" key="1">
    <citation type="submission" date="2018-03" db="EMBL/GenBank/DDBJ databases">
        <title>Comparative analysis of microorganisms from saline springs in Andes Mountain Range, Colombia.</title>
        <authorList>
            <person name="Rubin E."/>
        </authorList>
    </citation>
    <scope>NUCLEOTIDE SEQUENCE [LARGE SCALE GENOMIC DNA]</scope>
    <source>
        <strain evidence="2 3">USBA 854</strain>
    </source>
</reference>
<accession>A0A2T0VMF1</accession>
<proteinExistence type="predicted"/>
<feature type="region of interest" description="Disordered" evidence="1">
    <location>
        <begin position="1"/>
        <end position="39"/>
    </location>
</feature>
<dbReference type="InterPro" id="IPR018691">
    <property type="entry name" value="DUF2188"/>
</dbReference>
<dbReference type="Pfam" id="PF09954">
    <property type="entry name" value="DUF2188"/>
    <property type="match status" value="1"/>
</dbReference>
<sequence length="67" mass="7231">MSQSTHHVVPNAKGGWSVQRGGSGRASRHFATKKAAEAYGRKVSFNQKTILVIHREDGTAPPSSNQD</sequence>
<gene>
    <name evidence="2" type="ORF">BCL64_108140</name>
</gene>
<name>A0A2T0VMF1_9GAMM</name>
<evidence type="ECO:0000256" key="1">
    <source>
        <dbReference type="SAM" id="MobiDB-lite"/>
    </source>
</evidence>
<dbReference type="Proteomes" id="UP000239896">
    <property type="component" value="Unassembled WGS sequence"/>
</dbReference>
<comment type="caution">
    <text evidence="2">The sequence shown here is derived from an EMBL/GenBank/DDBJ whole genome shotgun (WGS) entry which is preliminary data.</text>
</comment>
<evidence type="ECO:0000313" key="2">
    <source>
        <dbReference type="EMBL" id="PRY71379.1"/>
    </source>
</evidence>
<organism evidence="2 3">
    <name type="scientific">Halomonas ventosae</name>
    <dbReference type="NCBI Taxonomy" id="229007"/>
    <lineage>
        <taxon>Bacteria</taxon>
        <taxon>Pseudomonadati</taxon>
        <taxon>Pseudomonadota</taxon>
        <taxon>Gammaproteobacteria</taxon>
        <taxon>Oceanospirillales</taxon>
        <taxon>Halomonadaceae</taxon>
        <taxon>Halomonas</taxon>
    </lineage>
</organism>
<dbReference type="RefSeq" id="WP_106231009.1">
    <property type="nucleotide sequence ID" value="NZ_PVTM01000008.1"/>
</dbReference>
<keyword evidence="3" id="KW-1185">Reference proteome</keyword>
<evidence type="ECO:0000313" key="3">
    <source>
        <dbReference type="Proteomes" id="UP000239896"/>
    </source>
</evidence>